<reference evidence="2 3" key="1">
    <citation type="submission" date="2022-03" db="EMBL/GenBank/DDBJ databases">
        <title>Genome data of Colletotrichum spp.</title>
        <authorList>
            <person name="Utami Y.D."/>
            <person name="Hiruma K."/>
        </authorList>
    </citation>
    <scope>NUCLEOTIDE SEQUENCE [LARGE SCALE GENOMIC DNA]</scope>
    <source>
        <strain evidence="2 3">MAFF 239500</strain>
    </source>
</reference>
<evidence type="ECO:0000256" key="1">
    <source>
        <dbReference type="SAM" id="SignalP"/>
    </source>
</evidence>
<accession>A0AA37P1F0</accession>
<evidence type="ECO:0000313" key="2">
    <source>
        <dbReference type="EMBL" id="GKT46670.1"/>
    </source>
</evidence>
<evidence type="ECO:0000313" key="3">
    <source>
        <dbReference type="Proteomes" id="UP001055115"/>
    </source>
</evidence>
<gene>
    <name evidence="2" type="ORF">ColSpa_06851</name>
</gene>
<sequence length="157" mass="16900">MRISTFALIIFTLTSVALGAVVAVTVFRGESVENYAVSSSAVTTAITDMTYLHTTVTTTSVLEMNPLWTINTVKPDTIVINVRTDRPTTTTLASVDCKYKYCNSNTQYCTYWAGITGWDPSLGPIPGMTHTSLGSCQVPATDLTANSVVQTTMATKK</sequence>
<dbReference type="GeneID" id="73327653"/>
<organism evidence="2 3">
    <name type="scientific">Colletotrichum spaethianum</name>
    <dbReference type="NCBI Taxonomy" id="700344"/>
    <lineage>
        <taxon>Eukaryota</taxon>
        <taxon>Fungi</taxon>
        <taxon>Dikarya</taxon>
        <taxon>Ascomycota</taxon>
        <taxon>Pezizomycotina</taxon>
        <taxon>Sordariomycetes</taxon>
        <taxon>Hypocreomycetidae</taxon>
        <taxon>Glomerellales</taxon>
        <taxon>Glomerellaceae</taxon>
        <taxon>Colletotrichum</taxon>
        <taxon>Colletotrichum spaethianum species complex</taxon>
    </lineage>
</organism>
<comment type="caution">
    <text evidence="2">The sequence shown here is derived from an EMBL/GenBank/DDBJ whole genome shotgun (WGS) entry which is preliminary data.</text>
</comment>
<keyword evidence="3" id="KW-1185">Reference proteome</keyword>
<dbReference type="RefSeq" id="XP_049129020.1">
    <property type="nucleotide sequence ID" value="XM_049273063.1"/>
</dbReference>
<feature type="signal peptide" evidence="1">
    <location>
        <begin position="1"/>
        <end position="19"/>
    </location>
</feature>
<dbReference type="Proteomes" id="UP001055115">
    <property type="component" value="Unassembled WGS sequence"/>
</dbReference>
<name>A0AA37P1F0_9PEZI</name>
<protein>
    <submittedName>
        <fullName evidence="2">Uncharacterized protein</fullName>
    </submittedName>
</protein>
<dbReference type="AlphaFoldDB" id="A0AA37P1F0"/>
<dbReference type="EMBL" id="BQXU01000017">
    <property type="protein sequence ID" value="GKT46670.1"/>
    <property type="molecule type" value="Genomic_DNA"/>
</dbReference>
<keyword evidence="1" id="KW-0732">Signal</keyword>
<proteinExistence type="predicted"/>
<feature type="chain" id="PRO_5041429588" evidence="1">
    <location>
        <begin position="20"/>
        <end position="157"/>
    </location>
</feature>